<evidence type="ECO:0000313" key="1">
    <source>
        <dbReference type="EMBL" id="GGM84138.1"/>
    </source>
</evidence>
<evidence type="ECO:0000313" key="2">
    <source>
        <dbReference type="Proteomes" id="UP000632339"/>
    </source>
</evidence>
<dbReference type="EMBL" id="BMLI01000001">
    <property type="protein sequence ID" value="GGM84138.1"/>
    <property type="molecule type" value="Genomic_DNA"/>
</dbReference>
<gene>
    <name evidence="1" type="ORF">GCM10010967_14940</name>
</gene>
<comment type="caution">
    <text evidence="1">The sequence shown here is derived from an EMBL/GenBank/DDBJ whole genome shotgun (WGS) entry which is preliminary data.</text>
</comment>
<reference evidence="2" key="1">
    <citation type="journal article" date="2019" name="Int. J. Syst. Evol. Microbiol.">
        <title>The Global Catalogue of Microorganisms (GCM) 10K type strain sequencing project: providing services to taxonomists for standard genome sequencing and annotation.</title>
        <authorList>
            <consortium name="The Broad Institute Genomics Platform"/>
            <consortium name="The Broad Institute Genome Sequencing Center for Infectious Disease"/>
            <person name="Wu L."/>
            <person name="Ma J."/>
        </authorList>
    </citation>
    <scope>NUCLEOTIDE SEQUENCE [LARGE SCALE GENOMIC DNA]</scope>
    <source>
        <strain evidence="2">CGMCC 1.6375</strain>
    </source>
</reference>
<keyword evidence="2" id="KW-1185">Reference proteome</keyword>
<organism evidence="1 2">
    <name type="scientific">Dyadobacter beijingensis</name>
    <dbReference type="NCBI Taxonomy" id="365489"/>
    <lineage>
        <taxon>Bacteria</taxon>
        <taxon>Pseudomonadati</taxon>
        <taxon>Bacteroidota</taxon>
        <taxon>Cytophagia</taxon>
        <taxon>Cytophagales</taxon>
        <taxon>Spirosomataceae</taxon>
        <taxon>Dyadobacter</taxon>
    </lineage>
</organism>
<dbReference type="RefSeq" id="WP_188982577.1">
    <property type="nucleotide sequence ID" value="NZ_BMLI01000001.1"/>
</dbReference>
<name>A0ABQ2HLQ4_9BACT</name>
<sequence>MRVTPSSTALSWARMGPGMVGPSRSRIVAIVKQWNEKAGVYTFSVKGNEVIVPVMREK</sequence>
<protein>
    <submittedName>
        <fullName evidence="1">Uncharacterized protein</fullName>
    </submittedName>
</protein>
<accession>A0ABQ2HLQ4</accession>
<dbReference type="Proteomes" id="UP000632339">
    <property type="component" value="Unassembled WGS sequence"/>
</dbReference>
<proteinExistence type="predicted"/>